<feature type="compositionally biased region" description="Low complexity" evidence="1">
    <location>
        <begin position="30"/>
        <end position="51"/>
    </location>
</feature>
<evidence type="ECO:0000313" key="3">
    <source>
        <dbReference type="Proteomes" id="UP001583186"/>
    </source>
</evidence>
<keyword evidence="3" id="KW-1185">Reference proteome</keyword>
<feature type="compositionally biased region" description="Basic and acidic residues" evidence="1">
    <location>
        <begin position="557"/>
        <end position="571"/>
    </location>
</feature>
<dbReference type="Proteomes" id="UP001583186">
    <property type="component" value="Unassembled WGS sequence"/>
</dbReference>
<feature type="region of interest" description="Disordered" evidence="1">
    <location>
        <begin position="672"/>
        <end position="692"/>
    </location>
</feature>
<comment type="caution">
    <text evidence="2">The sequence shown here is derived from an EMBL/GenBank/DDBJ whole genome shotgun (WGS) entry which is preliminary data.</text>
</comment>
<feature type="compositionally biased region" description="Polar residues" evidence="1">
    <location>
        <begin position="368"/>
        <end position="380"/>
    </location>
</feature>
<feature type="compositionally biased region" description="Polar residues" evidence="1">
    <location>
        <begin position="535"/>
        <end position="551"/>
    </location>
</feature>
<feature type="region of interest" description="Disordered" evidence="1">
    <location>
        <begin position="432"/>
        <end position="468"/>
    </location>
</feature>
<feature type="compositionally biased region" description="Pro residues" evidence="1">
    <location>
        <begin position="299"/>
        <end position="308"/>
    </location>
</feature>
<dbReference type="EMBL" id="JAWCUI010000032">
    <property type="protein sequence ID" value="KAL1894544.1"/>
    <property type="molecule type" value="Genomic_DNA"/>
</dbReference>
<feature type="compositionally biased region" description="Low complexity" evidence="1">
    <location>
        <begin position="593"/>
        <end position="606"/>
    </location>
</feature>
<feature type="compositionally biased region" description="Low complexity" evidence="1">
    <location>
        <begin position="274"/>
        <end position="298"/>
    </location>
</feature>
<evidence type="ECO:0000256" key="1">
    <source>
        <dbReference type="SAM" id="MobiDB-lite"/>
    </source>
</evidence>
<feature type="compositionally biased region" description="Low complexity" evidence="1">
    <location>
        <begin position="443"/>
        <end position="453"/>
    </location>
</feature>
<feature type="compositionally biased region" description="Basic and acidic residues" evidence="1">
    <location>
        <begin position="103"/>
        <end position="114"/>
    </location>
</feature>
<gene>
    <name evidence="2" type="ORF">Sste5346_005779</name>
</gene>
<feature type="compositionally biased region" description="Basic residues" evidence="1">
    <location>
        <begin position="381"/>
        <end position="393"/>
    </location>
</feature>
<name>A0ABR3Z4X6_9PEZI</name>
<protein>
    <submittedName>
        <fullName evidence="2">Uncharacterized protein</fullName>
    </submittedName>
</protein>
<reference evidence="2 3" key="1">
    <citation type="journal article" date="2024" name="IMA Fungus">
        <title>IMA Genome - F19 : A genome assembly and annotation guide to empower mycologists, including annotated draft genome sequences of Ceratocystis pirilliformis, Diaporthe australafricana, Fusarium ophioides, Paecilomyces lecythidis, and Sporothrix stenoceras.</title>
        <authorList>
            <person name="Aylward J."/>
            <person name="Wilson A.M."/>
            <person name="Visagie C.M."/>
            <person name="Spraker J."/>
            <person name="Barnes I."/>
            <person name="Buitendag C."/>
            <person name="Ceriani C."/>
            <person name="Del Mar Angel L."/>
            <person name="du Plessis D."/>
            <person name="Fuchs T."/>
            <person name="Gasser K."/>
            <person name="Kramer D."/>
            <person name="Li W."/>
            <person name="Munsamy K."/>
            <person name="Piso A."/>
            <person name="Price J.L."/>
            <person name="Sonnekus B."/>
            <person name="Thomas C."/>
            <person name="van der Nest A."/>
            <person name="van Dijk A."/>
            <person name="van Heerden A."/>
            <person name="van Vuuren N."/>
            <person name="Yilmaz N."/>
            <person name="Duong T.A."/>
            <person name="van der Merwe N.A."/>
            <person name="Wingfield M.J."/>
            <person name="Wingfield B.D."/>
        </authorList>
    </citation>
    <scope>NUCLEOTIDE SEQUENCE [LARGE SCALE GENOMIC DNA]</scope>
    <source>
        <strain evidence="2 3">CMW 5346</strain>
    </source>
</reference>
<evidence type="ECO:0000313" key="2">
    <source>
        <dbReference type="EMBL" id="KAL1894544.1"/>
    </source>
</evidence>
<organism evidence="2 3">
    <name type="scientific">Sporothrix stenoceras</name>
    <dbReference type="NCBI Taxonomy" id="5173"/>
    <lineage>
        <taxon>Eukaryota</taxon>
        <taxon>Fungi</taxon>
        <taxon>Dikarya</taxon>
        <taxon>Ascomycota</taxon>
        <taxon>Pezizomycotina</taxon>
        <taxon>Sordariomycetes</taxon>
        <taxon>Sordariomycetidae</taxon>
        <taxon>Ophiostomatales</taxon>
        <taxon>Ophiostomataceae</taxon>
        <taxon>Sporothrix</taxon>
    </lineage>
</organism>
<feature type="compositionally biased region" description="Low complexity" evidence="1">
    <location>
        <begin position="210"/>
        <end position="240"/>
    </location>
</feature>
<feature type="region of interest" description="Disordered" evidence="1">
    <location>
        <begin position="1"/>
        <end position="245"/>
    </location>
</feature>
<feature type="compositionally biased region" description="Low complexity" evidence="1">
    <location>
        <begin position="134"/>
        <end position="168"/>
    </location>
</feature>
<accession>A0ABR3Z4X6</accession>
<proteinExistence type="predicted"/>
<feature type="region of interest" description="Disordered" evidence="1">
    <location>
        <begin position="271"/>
        <end position="406"/>
    </location>
</feature>
<sequence>MSSPIEADAATAPRPFSFSGTSSASYLDDQPQPQLQRPQQQQQLNQPQQRPHTSRFVEGSMNDRASRAPPVSYLGGIGGGNGDDNRGSRTRSRSRGRGNGADGARDDPYAHREYQNSTRRSLQMARPSLSAFRTSNTAASAGTSSSITSTNTTDTNATNATATSNNSSLRRPRSFLGPIWDGMTKRLHRRTRSTVEADMAKKREQEQQQHRSQQQHQQHHMQAMGPTPAAAALPGAVPGGDRLSPDEVLANYQQLMQSGFFSKRAIPATRQGLTSRGGTSSGTGSSSSSSTDAPTTCPTRPPPPPPKSAPWINGTPLSPVAPSPAGGATITITPRGTKRVRAPADEGEDVDARHDGPTPEASRAPVHSTANSNPATPTRNSPRKISKKLRKAPSIRSTLGQDGSVRSLRSMHNAAAAAAAAAEAEYTEAINTRPSTGYSAHGSVTSSTRTTRSQTAAHAPVQVHQPLPPLPVNVTVSAAPVSPAIGNEKRVVSKKRNGTLRISAEENRDSHQAALKVAQRRPEVPQEPKRKRRSQNSSAVVHQDRQGSNTGDVMILDDERSQEEKTRKQDTLRMVPTTNYHRPLGPSNPATPNRGGSRSNSGDNGRAVLTTLSPSSSQQKQQHSQSERPQPPISFHYPQRVRVRRPMQAQAVEITAGPLSASGNTRSKAQINGKNLLFREEDTENQVPIWQD</sequence>
<feature type="compositionally biased region" description="Low complexity" evidence="1">
    <location>
        <begin position="613"/>
        <end position="624"/>
    </location>
</feature>
<feature type="region of interest" description="Disordered" evidence="1">
    <location>
        <begin position="488"/>
        <end position="634"/>
    </location>
</feature>
<feature type="compositionally biased region" description="Basic and acidic residues" evidence="1">
    <location>
        <begin position="193"/>
        <end position="209"/>
    </location>
</feature>